<keyword evidence="2 5" id="KW-0238">DNA-binding</keyword>
<dbReference type="SUPFAM" id="SSF46689">
    <property type="entry name" value="Homeodomain-like"/>
    <property type="match status" value="1"/>
</dbReference>
<dbReference type="InterPro" id="IPR018060">
    <property type="entry name" value="HTH_AraC"/>
</dbReference>
<dbReference type="AlphaFoldDB" id="A0A2T0WDE9"/>
<organism evidence="5 6">
    <name type="scientific">Donghicola tyrosinivorans</name>
    <dbReference type="NCBI Taxonomy" id="1652492"/>
    <lineage>
        <taxon>Bacteria</taxon>
        <taxon>Pseudomonadati</taxon>
        <taxon>Pseudomonadota</taxon>
        <taxon>Alphaproteobacteria</taxon>
        <taxon>Rhodobacterales</taxon>
        <taxon>Roseobacteraceae</taxon>
        <taxon>Donghicola</taxon>
    </lineage>
</organism>
<evidence type="ECO:0000313" key="6">
    <source>
        <dbReference type="Proteomes" id="UP000238392"/>
    </source>
</evidence>
<keyword evidence="6" id="KW-1185">Reference proteome</keyword>
<evidence type="ECO:0000259" key="4">
    <source>
        <dbReference type="PROSITE" id="PS01124"/>
    </source>
</evidence>
<evidence type="ECO:0000313" key="5">
    <source>
        <dbReference type="EMBL" id="PRY84695.1"/>
    </source>
</evidence>
<keyword evidence="3" id="KW-0804">Transcription</keyword>
<dbReference type="SMART" id="SM00342">
    <property type="entry name" value="HTH_ARAC"/>
    <property type="match status" value="1"/>
</dbReference>
<dbReference type="GO" id="GO:0003700">
    <property type="term" value="F:DNA-binding transcription factor activity"/>
    <property type="evidence" value="ECO:0007669"/>
    <property type="project" value="InterPro"/>
</dbReference>
<comment type="caution">
    <text evidence="5">The sequence shown here is derived from an EMBL/GenBank/DDBJ whole genome shotgun (WGS) entry which is preliminary data.</text>
</comment>
<dbReference type="InterPro" id="IPR050204">
    <property type="entry name" value="AraC_XylS_family_regulators"/>
</dbReference>
<dbReference type="PROSITE" id="PS01124">
    <property type="entry name" value="HTH_ARAC_FAMILY_2"/>
    <property type="match status" value="1"/>
</dbReference>
<proteinExistence type="predicted"/>
<dbReference type="GO" id="GO:0043565">
    <property type="term" value="F:sequence-specific DNA binding"/>
    <property type="evidence" value="ECO:0007669"/>
    <property type="project" value="InterPro"/>
</dbReference>
<dbReference type="OrthoDB" id="9803764at2"/>
<gene>
    <name evidence="5" type="ORF">CLV74_12127</name>
</gene>
<dbReference type="Gene3D" id="1.10.10.60">
    <property type="entry name" value="Homeodomain-like"/>
    <property type="match status" value="2"/>
</dbReference>
<feature type="domain" description="HTH araC/xylS-type" evidence="4">
    <location>
        <begin position="181"/>
        <end position="278"/>
    </location>
</feature>
<evidence type="ECO:0000256" key="1">
    <source>
        <dbReference type="ARBA" id="ARBA00023015"/>
    </source>
</evidence>
<dbReference type="PANTHER" id="PTHR46796">
    <property type="entry name" value="HTH-TYPE TRANSCRIPTIONAL ACTIVATOR RHAS-RELATED"/>
    <property type="match status" value="1"/>
</dbReference>
<accession>A0A2T0WDE9</accession>
<dbReference type="Proteomes" id="UP000238392">
    <property type="component" value="Unassembled WGS sequence"/>
</dbReference>
<keyword evidence="1" id="KW-0805">Transcription regulation</keyword>
<dbReference type="RefSeq" id="WP_106268209.1">
    <property type="nucleotide sequence ID" value="NZ_PVTQ01000021.1"/>
</dbReference>
<protein>
    <submittedName>
        <fullName evidence="5">AraC-like DNA-binding protein</fullName>
    </submittedName>
</protein>
<dbReference type="InterPro" id="IPR037923">
    <property type="entry name" value="HTH-like"/>
</dbReference>
<name>A0A2T0WDE9_9RHOB</name>
<evidence type="ECO:0000256" key="2">
    <source>
        <dbReference type="ARBA" id="ARBA00023125"/>
    </source>
</evidence>
<dbReference type="InterPro" id="IPR009057">
    <property type="entry name" value="Homeodomain-like_sf"/>
</dbReference>
<reference evidence="5 6" key="1">
    <citation type="submission" date="2018-03" db="EMBL/GenBank/DDBJ databases">
        <title>Genomic Encyclopedia of Archaeal and Bacterial Type Strains, Phase II (KMG-II): from individual species to whole genera.</title>
        <authorList>
            <person name="Goeker M."/>
        </authorList>
    </citation>
    <scope>NUCLEOTIDE SEQUENCE [LARGE SCALE GENOMIC DNA]</scope>
    <source>
        <strain evidence="5 6">DSM 100212</strain>
    </source>
</reference>
<dbReference type="SUPFAM" id="SSF51215">
    <property type="entry name" value="Regulatory protein AraC"/>
    <property type="match status" value="1"/>
</dbReference>
<evidence type="ECO:0000256" key="3">
    <source>
        <dbReference type="ARBA" id="ARBA00023163"/>
    </source>
</evidence>
<dbReference type="EMBL" id="PVTQ01000021">
    <property type="protein sequence ID" value="PRY84695.1"/>
    <property type="molecule type" value="Genomic_DNA"/>
</dbReference>
<dbReference type="Pfam" id="PF12833">
    <property type="entry name" value="HTH_18"/>
    <property type="match status" value="1"/>
</dbReference>
<sequence>MEEIEGGVLDRVPVGALSLSLTRSTIRMQHAPSWQVDKSNEVYDLIIALDGQGEYLMDGQRLTLRAGQAMLIPPHTRFEGWIEHCDEYIGIAQHFTLRAFGEHDLLSLMELRPIADLAPWPVHEPLARHFRSQSPPGSVTLPQHHQFMVLLNAYINAAFIRWRPDTAQPIEGTAGIDLAVMQAASKISAHPLDAAIVQAAMDEAPYNRDYFQRSFQKRIGRTPRQYQQFCLMERAMEYLESGHSVTEAAARVGYSDPYYFSRMFKRIIGLSPRAHVERLKISRSGQLFQFDEGEQKARLEGVVDEG</sequence>